<dbReference type="GO" id="GO:0003824">
    <property type="term" value="F:catalytic activity"/>
    <property type="evidence" value="ECO:0007669"/>
    <property type="project" value="UniProtKB-ARBA"/>
</dbReference>
<accession>A0ABD3MLJ2</accession>
<evidence type="ECO:0000313" key="5">
    <source>
        <dbReference type="EMBL" id="KAL3764502.1"/>
    </source>
</evidence>
<comment type="caution">
    <text evidence="5">The sequence shown here is derived from an EMBL/GenBank/DDBJ whole genome shotgun (WGS) entry which is preliminary data.</text>
</comment>
<dbReference type="Pfam" id="PF00462">
    <property type="entry name" value="Glutaredoxin"/>
    <property type="match status" value="1"/>
</dbReference>
<dbReference type="InterPro" id="IPR002109">
    <property type="entry name" value="Glutaredoxin"/>
</dbReference>
<keyword evidence="6" id="KW-1185">Reference proteome</keyword>
<dbReference type="SUPFAM" id="SSF52833">
    <property type="entry name" value="Thioredoxin-like"/>
    <property type="match status" value="1"/>
</dbReference>
<dbReference type="PANTHER" id="PTHR45694:SF18">
    <property type="entry name" value="GLUTAREDOXIN-1-RELATED"/>
    <property type="match status" value="1"/>
</dbReference>
<evidence type="ECO:0000256" key="1">
    <source>
        <dbReference type="ARBA" id="ARBA00023157"/>
    </source>
</evidence>
<dbReference type="Proteomes" id="UP001530400">
    <property type="component" value="Unassembled WGS sequence"/>
</dbReference>
<reference evidence="5 6" key="1">
    <citation type="submission" date="2024-10" db="EMBL/GenBank/DDBJ databases">
        <title>Updated reference genomes for cyclostephanoid diatoms.</title>
        <authorList>
            <person name="Roberts W.R."/>
            <person name="Alverson A.J."/>
        </authorList>
    </citation>
    <scope>NUCLEOTIDE SEQUENCE [LARGE SCALE GENOMIC DNA]</scope>
    <source>
        <strain evidence="5 6">AJA010-31</strain>
    </source>
</reference>
<dbReference type="InterPro" id="IPR036249">
    <property type="entry name" value="Thioredoxin-like_sf"/>
</dbReference>
<protein>
    <recommendedName>
        <fullName evidence="4">Glutaredoxin domain-containing protein</fullName>
    </recommendedName>
</protein>
<evidence type="ECO:0000256" key="2">
    <source>
        <dbReference type="ARBA" id="ARBA00023284"/>
    </source>
</evidence>
<dbReference type="CDD" id="cd03419">
    <property type="entry name" value="GRX_GRXh_1_2_like"/>
    <property type="match status" value="1"/>
</dbReference>
<keyword evidence="2" id="KW-0676">Redox-active center</keyword>
<evidence type="ECO:0000259" key="4">
    <source>
        <dbReference type="Pfam" id="PF00462"/>
    </source>
</evidence>
<dbReference type="PROSITE" id="PS51354">
    <property type="entry name" value="GLUTAREDOXIN_2"/>
    <property type="match status" value="1"/>
</dbReference>
<dbReference type="PANTHER" id="PTHR45694">
    <property type="entry name" value="GLUTAREDOXIN 2"/>
    <property type="match status" value="1"/>
</dbReference>
<keyword evidence="3" id="KW-0732">Signal</keyword>
<proteinExistence type="predicted"/>
<feature type="chain" id="PRO_5044829902" description="Glutaredoxin domain-containing protein" evidence="3">
    <location>
        <begin position="20"/>
        <end position="171"/>
    </location>
</feature>
<feature type="domain" description="Glutaredoxin" evidence="4">
    <location>
        <begin position="79"/>
        <end position="141"/>
    </location>
</feature>
<dbReference type="PRINTS" id="PR00160">
    <property type="entry name" value="GLUTAREDOXIN"/>
</dbReference>
<dbReference type="EMBL" id="JALLPJ020001418">
    <property type="protein sequence ID" value="KAL3764502.1"/>
    <property type="molecule type" value="Genomic_DNA"/>
</dbReference>
<organism evidence="5 6">
    <name type="scientific">Cyclotella atomus</name>
    <dbReference type="NCBI Taxonomy" id="382360"/>
    <lineage>
        <taxon>Eukaryota</taxon>
        <taxon>Sar</taxon>
        <taxon>Stramenopiles</taxon>
        <taxon>Ochrophyta</taxon>
        <taxon>Bacillariophyta</taxon>
        <taxon>Coscinodiscophyceae</taxon>
        <taxon>Thalassiosirophycidae</taxon>
        <taxon>Stephanodiscales</taxon>
        <taxon>Stephanodiscaceae</taxon>
        <taxon>Cyclotella</taxon>
    </lineage>
</organism>
<name>A0ABD3MLJ2_9STRA</name>
<dbReference type="InterPro" id="IPR011767">
    <property type="entry name" value="GLR_AS"/>
</dbReference>
<dbReference type="Gene3D" id="3.40.30.10">
    <property type="entry name" value="Glutaredoxin"/>
    <property type="match status" value="1"/>
</dbReference>
<feature type="signal peptide" evidence="3">
    <location>
        <begin position="1"/>
        <end position="19"/>
    </location>
</feature>
<sequence>MPRIATILSLLALIIPATCFVVTPKSMQRPCMALQANPLENVFALLKGGKTGLVKSLAGTYDSTAIRQKIDTYVDNNPVFMFSFTTCPFCIQAKAILDEKGTKYTVVELDKEEDGKAIRAEMGDMLGRTSVPAVWIDKKFVGGCNDGPMGGVNGLEREGKLDALLKAAGAI</sequence>
<dbReference type="InterPro" id="IPR014025">
    <property type="entry name" value="Glutaredoxin_subgr"/>
</dbReference>
<dbReference type="AlphaFoldDB" id="A0ABD3MLJ2"/>
<evidence type="ECO:0000313" key="6">
    <source>
        <dbReference type="Proteomes" id="UP001530400"/>
    </source>
</evidence>
<dbReference type="PROSITE" id="PS00195">
    <property type="entry name" value="GLUTAREDOXIN_1"/>
    <property type="match status" value="1"/>
</dbReference>
<gene>
    <name evidence="5" type="ORF">ACHAWO_007019</name>
</gene>
<evidence type="ECO:0000256" key="3">
    <source>
        <dbReference type="SAM" id="SignalP"/>
    </source>
</evidence>
<keyword evidence="1" id="KW-1015">Disulfide bond</keyword>